<geneLocation type="plasmid" evidence="1 2">
    <name>p_unnamed2</name>
</geneLocation>
<reference evidence="1" key="1">
    <citation type="submission" date="2022-09" db="EMBL/GenBank/DDBJ databases">
        <title>Interaction between co-microsymbionts with complementary sets of symbiotic genes in legume-rhizobium systems.</title>
        <authorList>
            <person name="Safronova V."/>
            <person name="Sazanova A."/>
            <person name="Afonin A."/>
            <person name="Chirak E."/>
        </authorList>
    </citation>
    <scope>NUCLEOTIDE SEQUENCE</scope>
    <source>
        <strain evidence="1">A18/3m</strain>
    </source>
</reference>
<organism evidence="1 2">
    <name type="scientific">Phyllobacterium zundukense</name>
    <dbReference type="NCBI Taxonomy" id="1867719"/>
    <lineage>
        <taxon>Bacteria</taxon>
        <taxon>Pseudomonadati</taxon>
        <taxon>Pseudomonadota</taxon>
        <taxon>Alphaproteobacteria</taxon>
        <taxon>Hyphomicrobiales</taxon>
        <taxon>Phyllobacteriaceae</taxon>
        <taxon>Phyllobacterium</taxon>
    </lineage>
</organism>
<proteinExistence type="predicted"/>
<evidence type="ECO:0000313" key="1">
    <source>
        <dbReference type="EMBL" id="UXN58138.1"/>
    </source>
</evidence>
<accession>A0ACD4CX57</accession>
<protein>
    <submittedName>
        <fullName evidence="1">HlyD family type I secretion periplasmic adaptor subunit</fullName>
    </submittedName>
</protein>
<dbReference type="EMBL" id="CP104971">
    <property type="protein sequence ID" value="UXN58138.1"/>
    <property type="molecule type" value="Genomic_DNA"/>
</dbReference>
<keyword evidence="2" id="KW-1185">Reference proteome</keyword>
<evidence type="ECO:0000313" key="2">
    <source>
        <dbReference type="Proteomes" id="UP001061991"/>
    </source>
</evidence>
<keyword evidence="1" id="KW-0614">Plasmid</keyword>
<name>A0ACD4CX57_9HYPH</name>
<dbReference type="Proteomes" id="UP001061991">
    <property type="component" value="Plasmid p_unnamed2"/>
</dbReference>
<sequence length="494" mass="53446">MSTATVAAIKAKALKGAAKRQRADNEFLPAALEILETPASPIRTAFIWFICILATGALLWSYLGTFDIVSTAQGKVQPTGRVKVIQSIEMGKTRSVPVSNGMEVKAGDVLVDLDDTEIETEQTALVASLAAFQAEVSRREAVLSTVAGWKQDDSRTSRVVTEGKLVFPENVSDVIRRREQLIYRADIAQLRSSLDNLAAQRRQRQTEIDALTETITAQKALVVTLAERVAMRTELIPTAAGSRAQVIDALQSQQEAQANLVTQNGQLAAARAALNVAASEAAKLVDGFVADNVQKQSDAARRVDELEQQLIKANKRRQSMTIRSPIDGTVQASAITTVGQVATAGSELMRIVPSNGTLEIEAYLPNREIGFVAAGQPAVIKIEAFPFTRYGTIEGRVTRVATDAIPEPDAQQLEGAAAKELQSIIPTGNVQRMQNLVFPVTVKPDITSIEVDGREMLLSPGMSVTVEVKTGKRRILEYLFSPLAEISSQAMQER</sequence>
<gene>
    <name evidence="1" type="ORF">N8E88_04760</name>
</gene>